<evidence type="ECO:0000313" key="2">
    <source>
        <dbReference type="EMBL" id="PYE73767.1"/>
    </source>
</evidence>
<sequence>MLALSHPAETASAAHPVLNANGSAPWQAGARQNPANDPAARTDRAHYESLWNQPEDAQALAASRA</sequence>
<dbReference type="AlphaFoldDB" id="A0A318SCY2"/>
<name>A0A318SCY2_9BURK</name>
<evidence type="ECO:0000256" key="1">
    <source>
        <dbReference type="SAM" id="MobiDB-lite"/>
    </source>
</evidence>
<dbReference type="Proteomes" id="UP000247540">
    <property type="component" value="Unassembled WGS sequence"/>
</dbReference>
<evidence type="ECO:0000313" key="3">
    <source>
        <dbReference type="Proteomes" id="UP000247540"/>
    </source>
</evidence>
<accession>A0A318SCY2</accession>
<feature type="region of interest" description="Disordered" evidence="1">
    <location>
        <begin position="1"/>
        <end position="65"/>
    </location>
</feature>
<comment type="caution">
    <text evidence="2">The sequence shown here is derived from an EMBL/GenBank/DDBJ whole genome shotgun (WGS) entry which is preliminary data.</text>
</comment>
<reference evidence="2 3" key="1">
    <citation type="submission" date="2018-06" db="EMBL/GenBank/DDBJ databases">
        <title>Genomic Encyclopedia of Type Strains, Phase III (KMG-III): the genomes of soil and plant-associated and newly described type strains.</title>
        <authorList>
            <person name="Whitman W."/>
        </authorList>
    </citation>
    <scope>NUCLEOTIDE SEQUENCE [LARGE SCALE GENOMIC DNA]</scope>
    <source>
        <strain evidence="2 3">CECT 7646</strain>
    </source>
</reference>
<dbReference type="RefSeq" id="WP_110466868.1">
    <property type="nucleotide sequence ID" value="NZ_JAMOFZ010000031.1"/>
</dbReference>
<organism evidence="2 3">
    <name type="scientific">Xylophilus ampelinus</name>
    <dbReference type="NCBI Taxonomy" id="54067"/>
    <lineage>
        <taxon>Bacteria</taxon>
        <taxon>Pseudomonadati</taxon>
        <taxon>Pseudomonadota</taxon>
        <taxon>Betaproteobacteria</taxon>
        <taxon>Burkholderiales</taxon>
        <taxon>Xylophilus</taxon>
    </lineage>
</organism>
<protein>
    <submittedName>
        <fullName evidence="2">Uncharacterized protein</fullName>
    </submittedName>
</protein>
<keyword evidence="3" id="KW-1185">Reference proteome</keyword>
<gene>
    <name evidence="2" type="ORF">DFQ15_1324</name>
</gene>
<proteinExistence type="predicted"/>
<dbReference type="EMBL" id="QJTC01000032">
    <property type="protein sequence ID" value="PYE73767.1"/>
    <property type="molecule type" value="Genomic_DNA"/>
</dbReference>